<dbReference type="OMA" id="DEKAMVC"/>
<comment type="subcellular location">
    <subcellularLocation>
        <location evidence="1">Cytoplasm</location>
    </subcellularLocation>
</comment>
<dbReference type="EnsemblMetazoa" id="PHUM372060-RA">
    <property type="protein sequence ID" value="PHUM372060-PA"/>
    <property type="gene ID" value="PHUM372060"/>
</dbReference>
<dbReference type="CTD" id="8233628"/>
<dbReference type="PANTHER" id="PTHR21162">
    <property type="entry name" value="P53 AND DNA DAMAGE-REGULATED PROTEIN"/>
    <property type="match status" value="1"/>
</dbReference>
<dbReference type="InterPro" id="IPR030482">
    <property type="entry name" value="PDRG1"/>
</dbReference>
<evidence type="ECO:0000313" key="4">
    <source>
        <dbReference type="EMBL" id="EEB15510.1"/>
    </source>
</evidence>
<sequence>MDNPDKSLQYLKELESLGEEILVDRQEIIALDKRRNETREGLRELKNSKVTKTWFALGPLLLKFPTNKVENLLKKDQVQVDAEINKLRSNLKVKVNLLRDMEHQPPVPGLMLKPMSKQEMNAMGHVLGRC</sequence>
<dbReference type="PANTHER" id="PTHR21162:SF0">
    <property type="entry name" value="P53 AND DNA DAMAGE-REGULATED PROTEIN 1"/>
    <property type="match status" value="1"/>
</dbReference>
<keyword evidence="3" id="KW-0143">Chaperone</keyword>
<gene>
    <name evidence="5" type="primary">8233628</name>
    <name evidence="4" type="ORF">Phum_PHUM372060</name>
</gene>
<dbReference type="STRING" id="121224.E0VQ54"/>
<name>E0VQ54_PEDHC</name>
<evidence type="ECO:0000256" key="1">
    <source>
        <dbReference type="ARBA" id="ARBA00004496"/>
    </source>
</evidence>
<dbReference type="GO" id="GO:0005737">
    <property type="term" value="C:cytoplasm"/>
    <property type="evidence" value="ECO:0007669"/>
    <property type="project" value="UniProtKB-SubCell"/>
</dbReference>
<dbReference type="KEGG" id="phu:Phum_PHUM372060"/>
<dbReference type="CDD" id="cd22860">
    <property type="entry name" value="PDRG1"/>
    <property type="match status" value="1"/>
</dbReference>
<protein>
    <submittedName>
        <fullName evidence="4 5">p53 and DNA damage-regulated protein, Putative</fullName>
    </submittedName>
</protein>
<dbReference type="EMBL" id="AAZO01008543">
    <property type="status" value="NOT_ANNOTATED_CDS"/>
    <property type="molecule type" value="Genomic_DNA"/>
</dbReference>
<dbReference type="FunCoup" id="E0VQ54">
    <property type="interactions" value="71"/>
</dbReference>
<evidence type="ECO:0000313" key="6">
    <source>
        <dbReference type="Proteomes" id="UP000009046"/>
    </source>
</evidence>
<evidence type="ECO:0000256" key="3">
    <source>
        <dbReference type="ARBA" id="ARBA00023186"/>
    </source>
</evidence>
<dbReference type="AlphaFoldDB" id="E0VQ54"/>
<dbReference type="InParanoid" id="E0VQ54"/>
<dbReference type="RefSeq" id="XP_002428248.1">
    <property type="nucleotide sequence ID" value="XM_002428203.1"/>
</dbReference>
<reference evidence="4" key="2">
    <citation type="submission" date="2007-04" db="EMBL/GenBank/DDBJ databases">
        <title>The genome of the human body louse.</title>
        <authorList>
            <consortium name="The Human Body Louse Genome Consortium"/>
            <person name="Kirkness E."/>
            <person name="Walenz B."/>
            <person name="Hass B."/>
            <person name="Bruggner R."/>
            <person name="Strausberg R."/>
        </authorList>
    </citation>
    <scope>NUCLEOTIDE SEQUENCE</scope>
    <source>
        <strain evidence="4">USDA</strain>
    </source>
</reference>
<proteinExistence type="predicted"/>
<keyword evidence="6" id="KW-1185">Reference proteome</keyword>
<evidence type="ECO:0000256" key="2">
    <source>
        <dbReference type="ARBA" id="ARBA00022490"/>
    </source>
</evidence>
<dbReference type="VEuPathDB" id="VectorBase:PHUM372060"/>
<reference evidence="4" key="1">
    <citation type="submission" date="2007-04" db="EMBL/GenBank/DDBJ databases">
        <title>Annotation of Pediculus humanus corporis strain USDA.</title>
        <authorList>
            <person name="Kirkness E."/>
            <person name="Hannick L."/>
            <person name="Hass B."/>
            <person name="Bruggner R."/>
            <person name="Lawson D."/>
            <person name="Bidwell S."/>
            <person name="Joardar V."/>
            <person name="Caler E."/>
            <person name="Walenz B."/>
            <person name="Inman J."/>
            <person name="Schobel S."/>
            <person name="Galinsky K."/>
            <person name="Amedeo P."/>
            <person name="Strausberg R."/>
        </authorList>
    </citation>
    <scope>NUCLEOTIDE SEQUENCE</scope>
    <source>
        <strain evidence="4">USDA</strain>
    </source>
</reference>
<dbReference type="GeneID" id="8233628"/>
<keyword evidence="2" id="KW-0963">Cytoplasm</keyword>
<evidence type="ECO:0000313" key="5">
    <source>
        <dbReference type="EnsemblMetazoa" id="PHUM372060-PA"/>
    </source>
</evidence>
<accession>E0VQ54</accession>
<reference evidence="5" key="3">
    <citation type="submission" date="2020-05" db="UniProtKB">
        <authorList>
            <consortium name="EnsemblMetazoa"/>
        </authorList>
    </citation>
    <scope>IDENTIFICATION</scope>
    <source>
        <strain evidence="5">USDA</strain>
    </source>
</reference>
<organism>
    <name type="scientific">Pediculus humanus subsp. corporis</name>
    <name type="common">Body louse</name>
    <dbReference type="NCBI Taxonomy" id="121224"/>
    <lineage>
        <taxon>Eukaryota</taxon>
        <taxon>Metazoa</taxon>
        <taxon>Ecdysozoa</taxon>
        <taxon>Arthropoda</taxon>
        <taxon>Hexapoda</taxon>
        <taxon>Insecta</taxon>
        <taxon>Pterygota</taxon>
        <taxon>Neoptera</taxon>
        <taxon>Paraneoptera</taxon>
        <taxon>Psocodea</taxon>
        <taxon>Troctomorpha</taxon>
        <taxon>Phthiraptera</taxon>
        <taxon>Anoplura</taxon>
        <taxon>Pediculidae</taxon>
        <taxon>Pediculus</taxon>
    </lineage>
</organism>
<dbReference type="eggNOG" id="ENOG502S6V9">
    <property type="taxonomic scope" value="Eukaryota"/>
</dbReference>
<dbReference type="EMBL" id="DS235389">
    <property type="protein sequence ID" value="EEB15510.1"/>
    <property type="molecule type" value="Genomic_DNA"/>
</dbReference>
<dbReference type="HOGENOM" id="CLU_132161_0_1_1"/>
<dbReference type="OrthoDB" id="20282at2759"/>
<dbReference type="Proteomes" id="UP000009046">
    <property type="component" value="Unassembled WGS sequence"/>
</dbReference>